<dbReference type="PROSITE" id="PS00290">
    <property type="entry name" value="IG_MHC"/>
    <property type="match status" value="1"/>
</dbReference>
<dbReference type="SMART" id="SM00407">
    <property type="entry name" value="IGc1"/>
    <property type="match status" value="1"/>
</dbReference>
<dbReference type="GO" id="GO:0048006">
    <property type="term" value="P:antigen processing and presentation, endogenous lipid antigen via MHC class Ib"/>
    <property type="evidence" value="ECO:0007669"/>
    <property type="project" value="TreeGrafter"/>
</dbReference>
<dbReference type="InterPro" id="IPR011161">
    <property type="entry name" value="MHC_I-like_Ag-recog"/>
</dbReference>
<dbReference type="InterPro" id="IPR003006">
    <property type="entry name" value="Ig/MHC_CS"/>
</dbReference>
<dbReference type="InterPro" id="IPR013783">
    <property type="entry name" value="Ig-like_fold"/>
</dbReference>
<accession>A0A7L2XJC8</accession>
<dbReference type="Pfam" id="PF07654">
    <property type="entry name" value="C1-set"/>
    <property type="match status" value="1"/>
</dbReference>
<name>A0A7L2XJC8_9PASS</name>
<dbReference type="Gene3D" id="2.60.40.10">
    <property type="entry name" value="Immunoglobulins"/>
    <property type="match status" value="1"/>
</dbReference>
<dbReference type="GO" id="GO:0048007">
    <property type="term" value="P:antigen processing and presentation, exogenous lipid antigen via MHC class Ib"/>
    <property type="evidence" value="ECO:0007669"/>
    <property type="project" value="TreeGrafter"/>
</dbReference>
<dbReference type="GO" id="GO:0071723">
    <property type="term" value="F:lipopeptide binding"/>
    <property type="evidence" value="ECO:0007669"/>
    <property type="project" value="TreeGrafter"/>
</dbReference>
<comment type="caution">
    <text evidence="4">The sequence shown here is derived from an EMBL/GenBank/DDBJ whole genome shotgun (WGS) entry which is preliminary data.</text>
</comment>
<feature type="transmembrane region" description="Helical" evidence="2">
    <location>
        <begin position="293"/>
        <end position="314"/>
    </location>
</feature>
<dbReference type="PANTHER" id="PTHR16675:SF160">
    <property type="entry name" value="T-CELL SURFACE GLYCOPROTEIN CD1A"/>
    <property type="match status" value="1"/>
</dbReference>
<feature type="non-terminal residue" evidence="4">
    <location>
        <position position="317"/>
    </location>
</feature>
<evidence type="ECO:0000313" key="4">
    <source>
        <dbReference type="EMBL" id="NXS82862.1"/>
    </source>
</evidence>
<dbReference type="InterPro" id="IPR007110">
    <property type="entry name" value="Ig-like_dom"/>
</dbReference>
<dbReference type="GO" id="GO:0030883">
    <property type="term" value="F:endogenous lipid antigen binding"/>
    <property type="evidence" value="ECO:0007669"/>
    <property type="project" value="TreeGrafter"/>
</dbReference>
<keyword evidence="2" id="KW-1133">Transmembrane helix</keyword>
<feature type="non-terminal residue" evidence="4">
    <location>
        <position position="1"/>
    </location>
</feature>
<dbReference type="PROSITE" id="PS50835">
    <property type="entry name" value="IG_LIKE"/>
    <property type="match status" value="1"/>
</dbReference>
<evidence type="ECO:0000259" key="3">
    <source>
        <dbReference type="PROSITE" id="PS50835"/>
    </source>
</evidence>
<dbReference type="GO" id="GO:0006955">
    <property type="term" value="P:immune response"/>
    <property type="evidence" value="ECO:0007669"/>
    <property type="project" value="TreeGrafter"/>
</dbReference>
<dbReference type="PANTHER" id="PTHR16675">
    <property type="entry name" value="MHC CLASS I-RELATED"/>
    <property type="match status" value="1"/>
</dbReference>
<dbReference type="AlphaFoldDB" id="A0A7L2XJC8"/>
<dbReference type="Gene3D" id="3.30.500.10">
    <property type="entry name" value="MHC class I-like antigen recognition-like"/>
    <property type="match status" value="1"/>
</dbReference>
<keyword evidence="5" id="KW-1185">Reference proteome</keyword>
<evidence type="ECO:0000313" key="5">
    <source>
        <dbReference type="Proteomes" id="UP000545329"/>
    </source>
</evidence>
<keyword evidence="2" id="KW-0812">Transmembrane</keyword>
<feature type="domain" description="Ig-like" evidence="3">
    <location>
        <begin position="192"/>
        <end position="296"/>
    </location>
</feature>
<dbReference type="SUPFAM" id="SSF54452">
    <property type="entry name" value="MHC antigen-recognition domain"/>
    <property type="match status" value="1"/>
</dbReference>
<dbReference type="OrthoDB" id="8890485at2759"/>
<proteinExistence type="predicted"/>
<protein>
    <submittedName>
        <fullName evidence="4">CD1A protein</fullName>
    </submittedName>
</protein>
<evidence type="ECO:0000256" key="1">
    <source>
        <dbReference type="ARBA" id="ARBA00023180"/>
    </source>
</evidence>
<dbReference type="InterPro" id="IPR011162">
    <property type="entry name" value="MHC_I/II-like_Ag-recog"/>
</dbReference>
<dbReference type="Pfam" id="PF16497">
    <property type="entry name" value="MHC_I_3"/>
    <property type="match status" value="1"/>
</dbReference>
<keyword evidence="2" id="KW-0472">Membrane</keyword>
<dbReference type="InterPro" id="IPR036179">
    <property type="entry name" value="Ig-like_dom_sf"/>
</dbReference>
<evidence type="ECO:0000256" key="2">
    <source>
        <dbReference type="SAM" id="Phobius"/>
    </source>
</evidence>
<dbReference type="GO" id="GO:0001916">
    <property type="term" value="P:positive regulation of T cell mediated cytotoxicity"/>
    <property type="evidence" value="ECO:0007669"/>
    <property type="project" value="TreeGrafter"/>
</dbReference>
<dbReference type="EMBL" id="VZTN01016830">
    <property type="protein sequence ID" value="NXS82862.1"/>
    <property type="molecule type" value="Genomic_DNA"/>
</dbReference>
<reference evidence="4 5" key="1">
    <citation type="submission" date="2019-09" db="EMBL/GenBank/DDBJ databases">
        <title>Bird 10,000 Genomes (B10K) Project - Family phase.</title>
        <authorList>
            <person name="Zhang G."/>
        </authorList>
    </citation>
    <scope>NUCLEOTIDE SEQUENCE [LARGE SCALE GENOMIC DNA]</scope>
    <source>
        <strain evidence="4">B10K-DU-002-58</strain>
        <tissue evidence="4">Muscle</tissue>
    </source>
</reference>
<dbReference type="GO" id="GO:0009897">
    <property type="term" value="C:external side of plasma membrane"/>
    <property type="evidence" value="ECO:0007669"/>
    <property type="project" value="TreeGrafter"/>
</dbReference>
<dbReference type="InterPro" id="IPR050208">
    <property type="entry name" value="MHC_class-I_related"/>
</dbReference>
<dbReference type="InterPro" id="IPR003597">
    <property type="entry name" value="Ig_C1-set"/>
</dbReference>
<gene>
    <name evidence="4" type="primary">Cd1a</name>
    <name evidence="4" type="ORF">ERPZAN_R13319</name>
</gene>
<dbReference type="Proteomes" id="UP000545329">
    <property type="component" value="Unassembled WGS sequence"/>
</dbReference>
<organism evidence="4 5">
    <name type="scientific">Erpornis zantholeuca</name>
    <dbReference type="NCBI Taxonomy" id="1112836"/>
    <lineage>
        <taxon>Eukaryota</taxon>
        <taxon>Metazoa</taxon>
        <taxon>Chordata</taxon>
        <taxon>Craniata</taxon>
        <taxon>Vertebrata</taxon>
        <taxon>Euteleostomi</taxon>
        <taxon>Archelosauria</taxon>
        <taxon>Archosauria</taxon>
        <taxon>Dinosauria</taxon>
        <taxon>Saurischia</taxon>
        <taxon>Theropoda</taxon>
        <taxon>Coelurosauria</taxon>
        <taxon>Aves</taxon>
        <taxon>Neognathae</taxon>
        <taxon>Neoaves</taxon>
        <taxon>Telluraves</taxon>
        <taxon>Australaves</taxon>
        <taxon>Passeriformes</taxon>
        <taxon>Sylvioidea</taxon>
        <taxon>Timaliidae</taxon>
        <taxon>Erpornis</taxon>
    </lineage>
</organism>
<dbReference type="SUPFAM" id="SSF48726">
    <property type="entry name" value="Immunoglobulin"/>
    <property type="match status" value="1"/>
</dbReference>
<dbReference type="GO" id="GO:0030884">
    <property type="term" value="F:exogenous lipid antigen binding"/>
    <property type="evidence" value="ECO:0007669"/>
    <property type="project" value="TreeGrafter"/>
</dbReference>
<dbReference type="InterPro" id="IPR037055">
    <property type="entry name" value="MHC_I-like_Ag-recog_sf"/>
</dbReference>
<dbReference type="GO" id="GO:0005615">
    <property type="term" value="C:extracellular space"/>
    <property type="evidence" value="ECO:0007669"/>
    <property type="project" value="TreeGrafter"/>
</dbReference>
<keyword evidence="1" id="KW-0325">Glycoprotein</keyword>
<sequence length="317" mass="35508">PPPSFLLAEPQVIQYLLTSFFANISSAEVSCMAAVGDIPIFTLDPANWSIHFHWSWASQAAAEGDGEKILSQYRVALRNMIRFVHDTAQETKLHYPLVVQLRAGCVLYPNRTSRGFLNVGWGGRDLVAFEVDKQHWEARQPSQLAELVSERLNRQRSVGALLKHLLSVWMCQNNFVTLERYGRAALERQELPVATVFARTPSPDQLLLVCHVTGFYPRPISVAWLRDGQEVPPGPVLNTSAILPNADLTYQLRSVLAVAPRDGHSYVCRVRHHSLGTRTLLIPWQNRSAAPTVSITIAVLLLAATASAGGFWWWKRR</sequence>